<gene>
    <name evidence="6" type="ORF">HXX08_02990</name>
    <name evidence="7" type="ORF">OZ401_002517</name>
</gene>
<dbReference type="GO" id="GO:0005524">
    <property type="term" value="F:ATP binding"/>
    <property type="evidence" value="ECO:0007669"/>
    <property type="project" value="UniProtKB-KW"/>
</dbReference>
<dbReference type="GO" id="GO:0046983">
    <property type="term" value="F:protein dimerization activity"/>
    <property type="evidence" value="ECO:0007669"/>
    <property type="project" value="InterPro"/>
</dbReference>
<dbReference type="InterPro" id="IPR011712">
    <property type="entry name" value="Sig_transdc_His_kin_sub3_dim/P"/>
</dbReference>
<evidence type="ECO:0000313" key="9">
    <source>
        <dbReference type="Proteomes" id="UP001431572"/>
    </source>
</evidence>
<dbReference type="InterPro" id="IPR008595">
    <property type="entry name" value="DegS"/>
</dbReference>
<dbReference type="PANTHER" id="PTHR24421">
    <property type="entry name" value="NITRATE/NITRITE SENSOR PROTEIN NARX-RELATED"/>
    <property type="match status" value="1"/>
</dbReference>
<proteinExistence type="predicted"/>
<dbReference type="CDD" id="cd16917">
    <property type="entry name" value="HATPase_UhpB-NarQ-NarX-like"/>
    <property type="match status" value="1"/>
</dbReference>
<evidence type="ECO:0000256" key="2">
    <source>
        <dbReference type="ARBA" id="ARBA00022777"/>
    </source>
</evidence>
<feature type="coiled-coil region" evidence="4">
    <location>
        <begin position="87"/>
        <end position="114"/>
    </location>
</feature>
<reference evidence="6 8" key="1">
    <citation type="submission" date="2020-06" db="EMBL/GenBank/DDBJ databases">
        <title>Anoxygenic phototrophic Chloroflexota member uses a Type I reaction center.</title>
        <authorList>
            <person name="Tsuji J.M."/>
            <person name="Shaw N.A."/>
            <person name="Nagashima S."/>
            <person name="Venkiteswaran J."/>
            <person name="Schiff S.L."/>
            <person name="Hanada S."/>
            <person name="Tank M."/>
            <person name="Neufeld J.D."/>
        </authorList>
    </citation>
    <scope>NUCLEOTIDE SEQUENCE [LARGE SCALE GENOMIC DNA]</scope>
    <source>
        <strain evidence="6">L227-S17</strain>
    </source>
</reference>
<accession>A0A8T7M0E4</accession>
<name>A0A8T7M0E4_9CHLR</name>
<protein>
    <submittedName>
        <fullName evidence="6">ATP-binding protein</fullName>
    </submittedName>
    <submittedName>
        <fullName evidence="7">Sensor histidine kinase</fullName>
    </submittedName>
</protein>
<evidence type="ECO:0000313" key="6">
    <source>
        <dbReference type="EMBL" id="NWJ44821.1"/>
    </source>
</evidence>
<dbReference type="AlphaFoldDB" id="A0A8T7M0E4"/>
<sequence length="365" mass="41680">MSMSPLGSNPDPEEIDQKLDELMIEARNRAEELNKRLSEVEMLIRQNQTEVDRLGAREGQLSARLKDMETNMDAYSLPDIKVLYNSYHEVQLRLNSMRKEVELLRERQKYLKEQQQENFKLYQILNQRPKSQAVQTSSHVRGVQGVEAQEMVGKIIQAQENERLRVSRQLHDGPAQAMSNLVLRAEICERWMEADIARAKAEITGLKSMVNDTLQETRGFIFQLRPMILDDLGLLPTLRRYIKDFQEKNKIEVNLVSSGVERRLPNQFEVAVFRIIQEALSNVAIHAHALHVNISLDLGEQAVTLSVEDDGNGFDIRKLEGEKQQKSLGIHSMGQRTEMLNGRLEIASTPGRGTRVAAYIPLVTV</sequence>
<evidence type="ECO:0000256" key="1">
    <source>
        <dbReference type="ARBA" id="ARBA00022679"/>
    </source>
</evidence>
<keyword evidence="9" id="KW-1185">Reference proteome</keyword>
<dbReference type="SUPFAM" id="SSF55874">
    <property type="entry name" value="ATPase domain of HSP90 chaperone/DNA topoisomerase II/histidine kinase"/>
    <property type="match status" value="1"/>
</dbReference>
<dbReference type="InterPro" id="IPR003594">
    <property type="entry name" value="HATPase_dom"/>
</dbReference>
<keyword evidence="1" id="KW-0808">Transferase</keyword>
<keyword evidence="3" id="KW-0902">Two-component regulatory system</keyword>
<organism evidence="6 8">
    <name type="scientific">Candidatus Chlorohelix allophototropha</name>
    <dbReference type="NCBI Taxonomy" id="3003348"/>
    <lineage>
        <taxon>Bacteria</taxon>
        <taxon>Bacillati</taxon>
        <taxon>Chloroflexota</taxon>
        <taxon>Chloroflexia</taxon>
        <taxon>Candidatus Chloroheliales</taxon>
        <taxon>Candidatus Chloroheliaceae</taxon>
        <taxon>Candidatus Chlorohelix</taxon>
    </lineage>
</organism>
<dbReference type="GO" id="GO:0000155">
    <property type="term" value="F:phosphorelay sensor kinase activity"/>
    <property type="evidence" value="ECO:0007669"/>
    <property type="project" value="InterPro"/>
</dbReference>
<dbReference type="Pfam" id="PF02518">
    <property type="entry name" value="HATPase_c"/>
    <property type="match status" value="1"/>
</dbReference>
<dbReference type="Proteomes" id="UP000521676">
    <property type="component" value="Unassembled WGS sequence"/>
</dbReference>
<dbReference type="RefSeq" id="WP_341468598.1">
    <property type="nucleotide sequence ID" value="NZ_CP128399.1"/>
</dbReference>
<dbReference type="EMBL" id="JACATZ010000001">
    <property type="protein sequence ID" value="NWJ44821.1"/>
    <property type="molecule type" value="Genomic_DNA"/>
</dbReference>
<evidence type="ECO:0000256" key="3">
    <source>
        <dbReference type="ARBA" id="ARBA00023012"/>
    </source>
</evidence>
<evidence type="ECO:0000313" key="7">
    <source>
        <dbReference type="EMBL" id="WJW66704.1"/>
    </source>
</evidence>
<keyword evidence="2 7" id="KW-0418">Kinase</keyword>
<keyword evidence="4" id="KW-0175">Coiled coil</keyword>
<dbReference type="Pfam" id="PF07730">
    <property type="entry name" value="HisKA_3"/>
    <property type="match status" value="1"/>
</dbReference>
<dbReference type="Proteomes" id="UP001431572">
    <property type="component" value="Chromosome 1"/>
</dbReference>
<dbReference type="SMART" id="SM00387">
    <property type="entry name" value="HATPase_c"/>
    <property type="match status" value="1"/>
</dbReference>
<reference evidence="7" key="2">
    <citation type="journal article" date="2024" name="Nature">
        <title>Anoxygenic phototroph of the Chloroflexota uses a type I reaction centre.</title>
        <authorList>
            <person name="Tsuji J.M."/>
            <person name="Shaw N.A."/>
            <person name="Nagashima S."/>
            <person name="Venkiteswaran J.J."/>
            <person name="Schiff S.L."/>
            <person name="Watanabe T."/>
            <person name="Fukui M."/>
            <person name="Hanada S."/>
            <person name="Tank M."/>
            <person name="Neufeld J.D."/>
        </authorList>
    </citation>
    <scope>NUCLEOTIDE SEQUENCE</scope>
    <source>
        <strain evidence="7">L227-S17</strain>
    </source>
</reference>
<dbReference type="GO" id="GO:0016020">
    <property type="term" value="C:membrane"/>
    <property type="evidence" value="ECO:0007669"/>
    <property type="project" value="InterPro"/>
</dbReference>
<dbReference type="Gene3D" id="1.20.5.1930">
    <property type="match status" value="1"/>
</dbReference>
<dbReference type="InterPro" id="IPR050482">
    <property type="entry name" value="Sensor_HK_TwoCompSys"/>
</dbReference>
<dbReference type="Gene3D" id="3.30.565.10">
    <property type="entry name" value="Histidine kinase-like ATPase, C-terminal domain"/>
    <property type="match status" value="1"/>
</dbReference>
<evidence type="ECO:0000259" key="5">
    <source>
        <dbReference type="SMART" id="SM00387"/>
    </source>
</evidence>
<dbReference type="Pfam" id="PF05384">
    <property type="entry name" value="DegS"/>
    <property type="match status" value="1"/>
</dbReference>
<dbReference type="EMBL" id="CP128399">
    <property type="protein sequence ID" value="WJW66704.1"/>
    <property type="molecule type" value="Genomic_DNA"/>
</dbReference>
<dbReference type="InterPro" id="IPR036890">
    <property type="entry name" value="HATPase_C_sf"/>
</dbReference>
<feature type="coiled-coil region" evidence="4">
    <location>
        <begin position="16"/>
        <end position="50"/>
    </location>
</feature>
<keyword evidence="6" id="KW-0067">ATP-binding</keyword>
<feature type="domain" description="Histidine kinase/HSP90-like ATPase" evidence="5">
    <location>
        <begin position="267"/>
        <end position="364"/>
    </location>
</feature>
<dbReference type="PANTHER" id="PTHR24421:SF55">
    <property type="entry name" value="SENSOR HISTIDINE KINASE YDFH"/>
    <property type="match status" value="1"/>
</dbReference>
<evidence type="ECO:0000313" key="8">
    <source>
        <dbReference type="Proteomes" id="UP000521676"/>
    </source>
</evidence>
<keyword evidence="6" id="KW-0547">Nucleotide-binding</keyword>
<evidence type="ECO:0000256" key="4">
    <source>
        <dbReference type="SAM" id="Coils"/>
    </source>
</evidence>